<dbReference type="AlphaFoldDB" id="A0A7M7RAY5"/>
<dbReference type="EC" id="2.4.1.-" evidence="11"/>
<dbReference type="InParanoid" id="A0A7M7RAY5"/>
<evidence type="ECO:0000256" key="8">
    <source>
        <dbReference type="ARBA" id="ARBA00023136"/>
    </source>
</evidence>
<dbReference type="GO" id="GO:0046920">
    <property type="term" value="F:alpha-(1-&gt;3)-fucosyltransferase activity"/>
    <property type="evidence" value="ECO:0000318"/>
    <property type="project" value="GO_Central"/>
</dbReference>
<comment type="pathway">
    <text evidence="1">Protein modification; protein glycosylation.</text>
</comment>
<dbReference type="InterPro" id="IPR001503">
    <property type="entry name" value="Glyco_trans_10"/>
</dbReference>
<dbReference type="GeneID" id="579774"/>
<evidence type="ECO:0000256" key="2">
    <source>
        <dbReference type="ARBA" id="ARBA00008919"/>
    </source>
</evidence>
<keyword evidence="5 11" id="KW-0812">Transmembrane</keyword>
<dbReference type="InterPro" id="IPR055270">
    <property type="entry name" value="Glyco_tran_10_C"/>
</dbReference>
<evidence type="ECO:0000313" key="13">
    <source>
        <dbReference type="EnsemblMetazoa" id="XP_784963"/>
    </source>
</evidence>
<name>A0A7M7RAY5_STRPU</name>
<keyword evidence="4 11" id="KW-0808">Transferase</keyword>
<dbReference type="InterPro" id="IPR038577">
    <property type="entry name" value="GT10-like_C_sf"/>
</dbReference>
<evidence type="ECO:0000256" key="11">
    <source>
        <dbReference type="RuleBase" id="RU003832"/>
    </source>
</evidence>
<dbReference type="PANTHER" id="PTHR11929">
    <property type="entry name" value="ALPHA- 1,3 -FUCOSYLTRANSFERASE"/>
    <property type="match status" value="1"/>
</dbReference>
<keyword evidence="6" id="KW-0735">Signal-anchor</keyword>
<protein>
    <recommendedName>
        <fullName evidence="11">Fucosyltransferase</fullName>
        <ecNumber evidence="11">2.4.1.-</ecNumber>
    </recommendedName>
</protein>
<dbReference type="GO" id="GO:0032580">
    <property type="term" value="C:Golgi cisterna membrane"/>
    <property type="evidence" value="ECO:0007669"/>
    <property type="project" value="UniProtKB-SubCell"/>
</dbReference>
<dbReference type="SUPFAM" id="SSF53756">
    <property type="entry name" value="UDP-Glycosyltransferase/glycogen phosphorylase"/>
    <property type="match status" value="1"/>
</dbReference>
<feature type="domain" description="Fucosyltransferase C-terminal" evidence="12">
    <location>
        <begin position="328"/>
        <end position="499"/>
    </location>
</feature>
<evidence type="ECO:0000256" key="3">
    <source>
        <dbReference type="ARBA" id="ARBA00022676"/>
    </source>
</evidence>
<evidence type="ECO:0000256" key="7">
    <source>
        <dbReference type="ARBA" id="ARBA00022989"/>
    </source>
</evidence>
<dbReference type="KEGG" id="spu:579774"/>
<sequence>MPVIHHVSNVTVRVFLNLCSGIGQGLCEFLRDACTILLSFTIAGETFSSLAWYIVILAGQVSSHVAAGHTREIHTDAKTRYISACMTMIRSTIRSSFGGDVADILRSMKNIMMWAAKACLYPYAFLLGIVTIVVIFQLINIIDPPYVIKSKHGVDKVDYDDNPAGPPPTCNWNVHIFDRIRTLSKGSEFTPLMSKLKMVTNHRYAMGKPMICQGAPHQIPCSIRITLSLNETDLRNKDVVVFGMSATSMRDAIGMLASKRRTDPEQLWVFMTMQSPLEMRKLVPRIGSFPTHLLWSYMTSSDVVTPYAQYVTNEPMDTDNVTYGHYVRGKRKLVAWMGDNCDEKDFWPRKAYLTELRKHIHVDLYGECTNLTCLPRNSEQCGMLMSQYKFFLAFESSECREYITESFWLTALTHQSVPIVYGSKKDSYLKLAPPMSFIHISDFESPKALADYLMSLDKNDGLYSRFFKWRHSGSIKTRYPPFKPESLCKLLPYIEDMKIRKLEKETLSETKWFKSCRNKNISSIQSLRTWTPWK</sequence>
<dbReference type="UniPathway" id="UPA00378"/>
<organism evidence="13 14">
    <name type="scientific">Strongylocentrotus purpuratus</name>
    <name type="common">Purple sea urchin</name>
    <dbReference type="NCBI Taxonomy" id="7668"/>
    <lineage>
        <taxon>Eukaryota</taxon>
        <taxon>Metazoa</taxon>
        <taxon>Echinodermata</taxon>
        <taxon>Eleutherozoa</taxon>
        <taxon>Echinozoa</taxon>
        <taxon>Echinoidea</taxon>
        <taxon>Euechinoidea</taxon>
        <taxon>Echinacea</taxon>
        <taxon>Camarodonta</taxon>
        <taxon>Echinidea</taxon>
        <taxon>Strongylocentrotidae</taxon>
        <taxon>Strongylocentrotus</taxon>
    </lineage>
</organism>
<keyword evidence="11" id="KW-0333">Golgi apparatus</keyword>
<dbReference type="RefSeq" id="XP_784963.2">
    <property type="nucleotide sequence ID" value="XM_779870.4"/>
</dbReference>
<dbReference type="Gene3D" id="3.40.50.11660">
    <property type="entry name" value="Glycosyl transferase family 10, C-terminal domain"/>
    <property type="match status" value="1"/>
</dbReference>
<feature type="transmembrane region" description="Helical" evidence="11">
    <location>
        <begin position="118"/>
        <end position="139"/>
    </location>
</feature>
<dbReference type="OMA" id="LRDACTI"/>
<reference evidence="13" key="2">
    <citation type="submission" date="2021-01" db="UniProtKB">
        <authorList>
            <consortium name="EnsemblMetazoa"/>
        </authorList>
    </citation>
    <scope>IDENTIFICATION</scope>
</reference>
<dbReference type="PANTHER" id="PTHR11929:SF145">
    <property type="entry name" value="ALPHA-(1,3)-FUCOSYLTRANSFERASE FUT-1"/>
    <property type="match status" value="1"/>
</dbReference>
<dbReference type="EnsemblMetazoa" id="XM_779870">
    <property type="protein sequence ID" value="XP_784963"/>
    <property type="gene ID" value="LOC579774"/>
</dbReference>
<evidence type="ECO:0000256" key="10">
    <source>
        <dbReference type="ARBA" id="ARBA00060399"/>
    </source>
</evidence>
<accession>A0A7M7RAY5</accession>
<evidence type="ECO:0000256" key="5">
    <source>
        <dbReference type="ARBA" id="ARBA00022692"/>
    </source>
</evidence>
<keyword evidence="14" id="KW-1185">Reference proteome</keyword>
<dbReference type="OrthoDB" id="427096at2759"/>
<keyword evidence="7 11" id="KW-1133">Transmembrane helix</keyword>
<evidence type="ECO:0000313" key="14">
    <source>
        <dbReference type="Proteomes" id="UP000007110"/>
    </source>
</evidence>
<keyword evidence="8 11" id="KW-0472">Membrane</keyword>
<keyword evidence="9" id="KW-0325">Glycoprotein</keyword>
<evidence type="ECO:0000259" key="12">
    <source>
        <dbReference type="Pfam" id="PF00852"/>
    </source>
</evidence>
<evidence type="ECO:0000256" key="1">
    <source>
        <dbReference type="ARBA" id="ARBA00004922"/>
    </source>
</evidence>
<evidence type="ECO:0000256" key="6">
    <source>
        <dbReference type="ARBA" id="ARBA00022968"/>
    </source>
</evidence>
<keyword evidence="3 11" id="KW-0328">Glycosyltransferase</keyword>
<reference evidence="14" key="1">
    <citation type="submission" date="2015-02" db="EMBL/GenBank/DDBJ databases">
        <title>Genome sequencing for Strongylocentrotus purpuratus.</title>
        <authorList>
            <person name="Murali S."/>
            <person name="Liu Y."/>
            <person name="Vee V."/>
            <person name="English A."/>
            <person name="Wang M."/>
            <person name="Skinner E."/>
            <person name="Han Y."/>
            <person name="Muzny D.M."/>
            <person name="Worley K.C."/>
            <person name="Gibbs R.A."/>
        </authorList>
    </citation>
    <scope>NUCLEOTIDE SEQUENCE</scope>
</reference>
<evidence type="ECO:0000256" key="4">
    <source>
        <dbReference type="ARBA" id="ARBA00022679"/>
    </source>
</evidence>
<dbReference type="Pfam" id="PF00852">
    <property type="entry name" value="Glyco_transf_10"/>
    <property type="match status" value="1"/>
</dbReference>
<comment type="subcellular location">
    <subcellularLocation>
        <location evidence="10">Endomembrane system</location>
        <topology evidence="10">Single-pass type II membrane protein</topology>
    </subcellularLocation>
    <subcellularLocation>
        <location evidence="11">Golgi apparatus</location>
        <location evidence="11">Golgi stack membrane</location>
        <topology evidence="11">Single-pass type II membrane protein</topology>
    </subcellularLocation>
</comment>
<dbReference type="Proteomes" id="UP000007110">
    <property type="component" value="Unassembled WGS sequence"/>
</dbReference>
<comment type="similarity">
    <text evidence="2 11">Belongs to the glycosyltransferase 10 family.</text>
</comment>
<proteinExistence type="inferred from homology"/>
<evidence type="ECO:0000256" key="9">
    <source>
        <dbReference type="ARBA" id="ARBA00023180"/>
    </source>
</evidence>
<dbReference type="FunFam" id="3.40.50.11660:FF:000002">
    <property type="entry name" value="Alpha-(1,3)-fucosyltransferase"/>
    <property type="match status" value="1"/>
</dbReference>